<accession>A0ABP4KBT6</accession>
<dbReference type="Proteomes" id="UP001501470">
    <property type="component" value="Unassembled WGS sequence"/>
</dbReference>
<proteinExistence type="predicted"/>
<protein>
    <submittedName>
        <fullName evidence="1">Uncharacterized protein</fullName>
    </submittedName>
</protein>
<keyword evidence="2" id="KW-1185">Reference proteome</keyword>
<gene>
    <name evidence="1" type="ORF">GCM10009827_008060</name>
</gene>
<reference evidence="2" key="1">
    <citation type="journal article" date="2019" name="Int. J. Syst. Evol. Microbiol.">
        <title>The Global Catalogue of Microorganisms (GCM) 10K type strain sequencing project: providing services to taxonomists for standard genome sequencing and annotation.</title>
        <authorList>
            <consortium name="The Broad Institute Genomics Platform"/>
            <consortium name="The Broad Institute Genome Sequencing Center for Infectious Disease"/>
            <person name="Wu L."/>
            <person name="Ma J."/>
        </authorList>
    </citation>
    <scope>NUCLEOTIDE SEQUENCE [LARGE SCALE GENOMIC DNA]</scope>
    <source>
        <strain evidence="2">JCM 15933</strain>
    </source>
</reference>
<organism evidence="1 2">
    <name type="scientific">Dactylosporangium maewongense</name>
    <dbReference type="NCBI Taxonomy" id="634393"/>
    <lineage>
        <taxon>Bacteria</taxon>
        <taxon>Bacillati</taxon>
        <taxon>Actinomycetota</taxon>
        <taxon>Actinomycetes</taxon>
        <taxon>Micromonosporales</taxon>
        <taxon>Micromonosporaceae</taxon>
        <taxon>Dactylosporangium</taxon>
    </lineage>
</organism>
<evidence type="ECO:0000313" key="2">
    <source>
        <dbReference type="Proteomes" id="UP001501470"/>
    </source>
</evidence>
<sequence length="147" mass="16165">MSAVATFNSLKAASVPEFTRDPAAVLEKLGTPLRVSFDWSAYVILPVLELLGDRGITLHTSEHEQLLHDVPEDDDKFTVLLTPGHRTFLPRLDPDAFGDAEFRDRFAEDRIDIDPADAGAAGRDVIILLHDCVADVADDEVMVIRIG</sequence>
<evidence type="ECO:0000313" key="1">
    <source>
        <dbReference type="EMBL" id="GAA1500878.1"/>
    </source>
</evidence>
<comment type="caution">
    <text evidence="1">The sequence shown here is derived from an EMBL/GenBank/DDBJ whole genome shotgun (WGS) entry which is preliminary data.</text>
</comment>
<dbReference type="RefSeq" id="WP_344499574.1">
    <property type="nucleotide sequence ID" value="NZ_BAAAQD010000001.1"/>
</dbReference>
<dbReference type="EMBL" id="BAAAQD010000001">
    <property type="protein sequence ID" value="GAA1500878.1"/>
    <property type="molecule type" value="Genomic_DNA"/>
</dbReference>
<name>A0ABP4KBT6_9ACTN</name>